<feature type="binding site" evidence="15">
    <location>
        <position position="208"/>
    </location>
    <ligand>
        <name>NADP(+)</name>
        <dbReference type="ChEBI" id="CHEBI:58349"/>
    </ligand>
</feature>
<evidence type="ECO:0000313" key="18">
    <source>
        <dbReference type="EMBL" id="MBT1690046.1"/>
    </source>
</evidence>
<evidence type="ECO:0000256" key="5">
    <source>
        <dbReference type="ARBA" id="ARBA00007417"/>
    </source>
</evidence>
<dbReference type="GO" id="GO:0008270">
    <property type="term" value="F:zinc ion binding"/>
    <property type="evidence" value="ECO:0007669"/>
    <property type="project" value="InterPro"/>
</dbReference>
<evidence type="ECO:0000256" key="2">
    <source>
        <dbReference type="ARBA" id="ARBA00004882"/>
    </source>
</evidence>
<dbReference type="SUPFAM" id="SSF53597">
    <property type="entry name" value="Dihydrofolate reductase-like"/>
    <property type="match status" value="1"/>
</dbReference>
<keyword evidence="7 13" id="KW-0479">Metal-binding</keyword>
<comment type="pathway">
    <text evidence="2 13">Cofactor biosynthesis; riboflavin biosynthesis; 5-amino-6-(D-ribitylamino)uracil from GTP: step 2/4.</text>
</comment>
<evidence type="ECO:0000256" key="10">
    <source>
        <dbReference type="ARBA" id="ARBA00022857"/>
    </source>
</evidence>
<dbReference type="Pfam" id="PF00383">
    <property type="entry name" value="dCMP_cyt_deam_1"/>
    <property type="match status" value="1"/>
</dbReference>
<comment type="similarity">
    <text evidence="5 13">In the C-terminal section; belongs to the HTP reductase family.</text>
</comment>
<dbReference type="Proteomes" id="UP001319180">
    <property type="component" value="Unassembled WGS sequence"/>
</dbReference>
<keyword evidence="8 13" id="KW-0378">Hydrolase</keyword>
<feature type="binding site" evidence="15">
    <location>
        <position position="215"/>
    </location>
    <ligand>
        <name>substrate</name>
    </ligand>
</feature>
<dbReference type="InterPro" id="IPR016193">
    <property type="entry name" value="Cytidine_deaminase-like"/>
</dbReference>
<evidence type="ECO:0000256" key="4">
    <source>
        <dbReference type="ARBA" id="ARBA00005259"/>
    </source>
</evidence>
<feature type="binding site" evidence="15">
    <location>
        <position position="162"/>
    </location>
    <ligand>
        <name>NADP(+)</name>
        <dbReference type="ChEBI" id="CHEBI:58349"/>
    </ligand>
</feature>
<evidence type="ECO:0000256" key="11">
    <source>
        <dbReference type="ARBA" id="ARBA00023002"/>
    </source>
</evidence>
<evidence type="ECO:0000256" key="13">
    <source>
        <dbReference type="PIRNR" id="PIRNR006769"/>
    </source>
</evidence>
<dbReference type="RefSeq" id="WP_254093266.1">
    <property type="nucleotide sequence ID" value="NZ_JAHESC010000053.1"/>
</dbReference>
<comment type="similarity">
    <text evidence="4 13">In the N-terminal section; belongs to the cytidine and deoxycytidylate deaminase family.</text>
</comment>
<feature type="binding site" evidence="15">
    <location>
        <position position="192"/>
    </location>
    <ligand>
        <name>substrate</name>
    </ligand>
</feature>
<feature type="binding site" evidence="15">
    <location>
        <position position="289"/>
    </location>
    <ligand>
        <name>substrate</name>
    </ligand>
</feature>
<dbReference type="EMBL" id="JAHESC010000053">
    <property type="protein sequence ID" value="MBT1690046.1"/>
    <property type="molecule type" value="Genomic_DNA"/>
</dbReference>
<keyword evidence="9 13" id="KW-0862">Zinc</keyword>
<evidence type="ECO:0000256" key="9">
    <source>
        <dbReference type="ARBA" id="ARBA00022833"/>
    </source>
</evidence>
<dbReference type="EC" id="1.1.1.193" evidence="13"/>
<dbReference type="GO" id="GO:0008835">
    <property type="term" value="F:diaminohydroxyphosphoribosylaminopyrimidine deaminase activity"/>
    <property type="evidence" value="ECO:0007669"/>
    <property type="project" value="UniProtKB-EC"/>
</dbReference>
<comment type="caution">
    <text evidence="18">The sequence shown here is derived from an EMBL/GenBank/DDBJ whole genome shotgun (WGS) entry which is preliminary data.</text>
</comment>
<keyword evidence="19" id="KW-1185">Reference proteome</keyword>
<dbReference type="NCBIfam" id="TIGR00326">
    <property type="entry name" value="eubact_ribD"/>
    <property type="match status" value="1"/>
</dbReference>
<dbReference type="Gene3D" id="3.40.140.10">
    <property type="entry name" value="Cytidine Deaminase, domain 2"/>
    <property type="match status" value="1"/>
</dbReference>
<feature type="binding site" evidence="16">
    <location>
        <position position="83"/>
    </location>
    <ligand>
        <name>Zn(2+)</name>
        <dbReference type="ChEBI" id="CHEBI:29105"/>
        <note>catalytic</note>
    </ligand>
</feature>
<evidence type="ECO:0000259" key="17">
    <source>
        <dbReference type="PROSITE" id="PS51747"/>
    </source>
</evidence>
<comment type="pathway">
    <text evidence="3 13">Cofactor biosynthesis; riboflavin biosynthesis; 5-amino-6-(D-ribitylamino)uracil from GTP: step 3/4.</text>
</comment>
<dbReference type="InterPro" id="IPR024072">
    <property type="entry name" value="DHFR-like_dom_sf"/>
</dbReference>
<name>A0AAP2DDB0_9BACT</name>
<comment type="cofactor">
    <cofactor evidence="13 16">
        <name>Zn(2+)</name>
        <dbReference type="ChEBI" id="CHEBI:29105"/>
    </cofactor>
    <text evidence="13 16">Binds 1 zinc ion.</text>
</comment>
<protein>
    <recommendedName>
        <fullName evidence="13">Riboflavin biosynthesis protein RibD</fullName>
    </recommendedName>
    <domain>
        <recommendedName>
            <fullName evidence="13">Diaminohydroxyphosphoribosylaminopyrimidine deaminase</fullName>
            <shortName evidence="13">DRAP deaminase</shortName>
            <ecNumber evidence="13">3.5.4.26</ecNumber>
        </recommendedName>
        <alternativeName>
            <fullName evidence="13">Riboflavin-specific deaminase</fullName>
        </alternativeName>
    </domain>
    <domain>
        <recommendedName>
            <fullName evidence="13">5-amino-6-(5-phosphoribosylamino)uracil reductase</fullName>
            <ecNumber evidence="13">1.1.1.193</ecNumber>
        </recommendedName>
        <alternativeName>
            <fullName evidence="13">HTP reductase</fullName>
        </alternativeName>
    </domain>
</protein>
<dbReference type="SUPFAM" id="SSF53927">
    <property type="entry name" value="Cytidine deaminase-like"/>
    <property type="match status" value="1"/>
</dbReference>
<evidence type="ECO:0000256" key="16">
    <source>
        <dbReference type="PIRSR" id="PIRSR006769-3"/>
    </source>
</evidence>
<keyword evidence="6 13" id="KW-0686">Riboflavin biosynthesis</keyword>
<feature type="binding site" evidence="15">
    <location>
        <position position="204"/>
    </location>
    <ligand>
        <name>NADP(+)</name>
        <dbReference type="ChEBI" id="CHEBI:58349"/>
    </ligand>
</feature>
<comment type="catalytic activity">
    <reaction evidence="13">
        <text>5-amino-6-(5-phospho-D-ribitylamino)uracil + NADP(+) = 5-amino-6-(5-phospho-D-ribosylamino)uracil + NADPH + H(+)</text>
        <dbReference type="Rhea" id="RHEA:17845"/>
        <dbReference type="ChEBI" id="CHEBI:15378"/>
        <dbReference type="ChEBI" id="CHEBI:57783"/>
        <dbReference type="ChEBI" id="CHEBI:58349"/>
        <dbReference type="ChEBI" id="CHEBI:58421"/>
        <dbReference type="ChEBI" id="CHEBI:58453"/>
        <dbReference type="EC" id="1.1.1.193"/>
    </reaction>
</comment>
<sequence>MEKHDHSHDEFFMRRALELATLGRGHVSPNPLVGCVIVRDNQIISEGWHHRYGGPHAEVDAVQNLTDKGLVAGSTVYVNLEPCSHFGKTPPCADMLVEHRPARVVVANLDSNPLVAGNGIKKLRAAGIEVITGILEKEGRLLNQRFFTAMEKGRPYIILKWAQTADGFIARQNHDSKWISNVYARQLVHRWRTEEDAFMVGGRTAAHDNPQLNVRDWTGRNPVRVVIDRYLRLPGNLHLFDGTQRTLCYNVLKHEERPNITFVRLDEDDLLLNLLHDLHRQKIQSVVVEGGTTTLQLFIERGLWDEARVFTSPQHFGKGVSAPVLHGTLTEQIWVATDLLQRFRPLPV</sequence>
<evidence type="ECO:0000313" key="19">
    <source>
        <dbReference type="Proteomes" id="UP001319180"/>
    </source>
</evidence>
<dbReference type="PANTHER" id="PTHR38011:SF7">
    <property type="entry name" value="2,5-DIAMINO-6-RIBOSYLAMINO-4(3H)-PYRIMIDINONE 5'-PHOSPHATE REDUCTASE"/>
    <property type="match status" value="1"/>
</dbReference>
<reference evidence="18 19" key="1">
    <citation type="submission" date="2021-05" db="EMBL/GenBank/DDBJ databases">
        <title>A Polyphasic approach of four new species of the genus Ohtaekwangia: Ohtaekwangia histidinii sp. nov., Ohtaekwangia cretensis sp. nov., Ohtaekwangia indiensis sp. nov., Ohtaekwangia reichenbachii sp. nov. from diverse environment.</title>
        <authorList>
            <person name="Octaviana S."/>
        </authorList>
    </citation>
    <scope>NUCLEOTIDE SEQUENCE [LARGE SCALE GENOMIC DNA]</scope>
    <source>
        <strain evidence="18 19">PWU37</strain>
    </source>
</reference>
<proteinExistence type="inferred from homology"/>
<dbReference type="Gene3D" id="3.40.430.10">
    <property type="entry name" value="Dihydrofolate Reductase, subunit A"/>
    <property type="match status" value="1"/>
</dbReference>
<feature type="binding site" evidence="16">
    <location>
        <position position="56"/>
    </location>
    <ligand>
        <name>Zn(2+)</name>
        <dbReference type="ChEBI" id="CHEBI:29105"/>
        <note>catalytic</note>
    </ligand>
</feature>
<dbReference type="PIRSF" id="PIRSF006769">
    <property type="entry name" value="RibD"/>
    <property type="match status" value="1"/>
</dbReference>
<evidence type="ECO:0000256" key="8">
    <source>
        <dbReference type="ARBA" id="ARBA00022801"/>
    </source>
</evidence>
<dbReference type="GO" id="GO:0008703">
    <property type="term" value="F:5-amino-6-(5-phosphoribosylamino)uracil reductase activity"/>
    <property type="evidence" value="ECO:0007669"/>
    <property type="project" value="UniProtKB-EC"/>
</dbReference>
<evidence type="ECO:0000256" key="12">
    <source>
        <dbReference type="ARBA" id="ARBA00023268"/>
    </source>
</evidence>
<accession>A0AAP2DDB0</accession>
<dbReference type="InterPro" id="IPR002125">
    <property type="entry name" value="CMP_dCMP_dom"/>
</dbReference>
<evidence type="ECO:0000256" key="7">
    <source>
        <dbReference type="ARBA" id="ARBA00022723"/>
    </source>
</evidence>
<gene>
    <name evidence="18" type="primary">ribD</name>
    <name evidence="18" type="ORF">KK078_26010</name>
</gene>
<evidence type="ECO:0000256" key="14">
    <source>
        <dbReference type="PIRSR" id="PIRSR006769-1"/>
    </source>
</evidence>
<evidence type="ECO:0000256" key="15">
    <source>
        <dbReference type="PIRSR" id="PIRSR006769-2"/>
    </source>
</evidence>
<dbReference type="InterPro" id="IPR016192">
    <property type="entry name" value="APOBEC/CMP_deaminase_Zn-bd"/>
</dbReference>
<evidence type="ECO:0000256" key="1">
    <source>
        <dbReference type="ARBA" id="ARBA00002151"/>
    </source>
</evidence>
<dbReference type="InterPro" id="IPR050765">
    <property type="entry name" value="Riboflavin_Biosynth_HTPR"/>
</dbReference>
<keyword evidence="11 13" id="KW-0560">Oxidoreductase</keyword>
<feature type="domain" description="CMP/dCMP-type deaminase" evidence="17">
    <location>
        <begin position="7"/>
        <end position="131"/>
    </location>
</feature>
<feature type="active site" description="Proton donor" evidence="14">
    <location>
        <position position="58"/>
    </location>
</feature>
<dbReference type="PROSITE" id="PS51747">
    <property type="entry name" value="CYT_DCMP_DEAMINASES_2"/>
    <property type="match status" value="1"/>
</dbReference>
<comment type="function">
    <text evidence="1 13">Converts 2,5-diamino-6-(ribosylamino)-4(3h)-pyrimidinone 5'-phosphate into 5-amino-6-(ribosylamino)-2,4(1h,3h)-pyrimidinedione 5'-phosphate.</text>
</comment>
<dbReference type="FunFam" id="3.40.140.10:FF:000025">
    <property type="entry name" value="Riboflavin biosynthesis protein RibD"/>
    <property type="match status" value="1"/>
</dbReference>
<keyword evidence="10 13" id="KW-0521">NADP</keyword>
<feature type="binding site" evidence="15">
    <location>
        <position position="176"/>
    </location>
    <ligand>
        <name>substrate</name>
    </ligand>
</feature>
<dbReference type="InterPro" id="IPR004794">
    <property type="entry name" value="Eubact_RibD"/>
</dbReference>
<dbReference type="CDD" id="cd01284">
    <property type="entry name" value="Riboflavin_deaminase-reductase"/>
    <property type="match status" value="1"/>
</dbReference>
<evidence type="ECO:0000256" key="3">
    <source>
        <dbReference type="ARBA" id="ARBA00004910"/>
    </source>
</evidence>
<dbReference type="InterPro" id="IPR002734">
    <property type="entry name" value="RibDG_C"/>
</dbReference>
<feature type="binding site" evidence="15">
    <location>
        <position position="178"/>
    </location>
    <ligand>
        <name>NADP(+)</name>
        <dbReference type="ChEBI" id="CHEBI:58349"/>
    </ligand>
</feature>
<keyword evidence="12" id="KW-0511">Multifunctional enzyme</keyword>
<evidence type="ECO:0000256" key="6">
    <source>
        <dbReference type="ARBA" id="ARBA00022619"/>
    </source>
</evidence>
<dbReference type="Pfam" id="PF01872">
    <property type="entry name" value="RibD_C"/>
    <property type="match status" value="1"/>
</dbReference>
<comment type="catalytic activity">
    <reaction evidence="13">
        <text>2,5-diamino-6-hydroxy-4-(5-phosphoribosylamino)-pyrimidine + H2O + H(+) = 5-amino-6-(5-phospho-D-ribosylamino)uracil + NH4(+)</text>
        <dbReference type="Rhea" id="RHEA:21868"/>
        <dbReference type="ChEBI" id="CHEBI:15377"/>
        <dbReference type="ChEBI" id="CHEBI:15378"/>
        <dbReference type="ChEBI" id="CHEBI:28938"/>
        <dbReference type="ChEBI" id="CHEBI:58453"/>
        <dbReference type="ChEBI" id="CHEBI:58614"/>
        <dbReference type="EC" id="3.5.4.26"/>
    </reaction>
</comment>
<dbReference type="GO" id="GO:0009231">
    <property type="term" value="P:riboflavin biosynthetic process"/>
    <property type="evidence" value="ECO:0007669"/>
    <property type="project" value="UniProtKB-KW"/>
</dbReference>
<dbReference type="PROSITE" id="PS00903">
    <property type="entry name" value="CYT_DCMP_DEAMINASES_1"/>
    <property type="match status" value="1"/>
</dbReference>
<feature type="binding site" evidence="15">
    <location>
        <position position="212"/>
    </location>
    <ligand>
        <name>substrate</name>
    </ligand>
</feature>
<dbReference type="PANTHER" id="PTHR38011">
    <property type="entry name" value="DIHYDROFOLATE REDUCTASE FAMILY PROTEIN (AFU_ORTHOLOGUE AFUA_8G06820)"/>
    <property type="match status" value="1"/>
</dbReference>
<dbReference type="EC" id="3.5.4.26" evidence="13"/>
<feature type="binding site" evidence="16">
    <location>
        <position position="92"/>
    </location>
    <ligand>
        <name>Zn(2+)</name>
        <dbReference type="ChEBI" id="CHEBI:29105"/>
        <note>catalytic</note>
    </ligand>
</feature>
<dbReference type="AlphaFoldDB" id="A0AAP2DDB0"/>
<organism evidence="18 19">
    <name type="scientific">Dawidia soli</name>
    <dbReference type="NCBI Taxonomy" id="2782352"/>
    <lineage>
        <taxon>Bacteria</taxon>
        <taxon>Pseudomonadati</taxon>
        <taxon>Bacteroidota</taxon>
        <taxon>Cytophagia</taxon>
        <taxon>Cytophagales</taxon>
        <taxon>Chryseotaleaceae</taxon>
        <taxon>Dawidia</taxon>
    </lineage>
</organism>